<dbReference type="EMBL" id="AJWY01012222">
    <property type="protein sequence ID" value="EKC50536.1"/>
    <property type="molecule type" value="Genomic_DNA"/>
</dbReference>
<evidence type="ECO:0000313" key="7">
    <source>
        <dbReference type="EMBL" id="EKC50536.1"/>
    </source>
</evidence>
<keyword evidence="4 5" id="KW-0472">Membrane</keyword>
<evidence type="ECO:0000256" key="2">
    <source>
        <dbReference type="ARBA" id="ARBA00022692"/>
    </source>
</evidence>
<dbReference type="InterPro" id="IPR051328">
    <property type="entry name" value="T7SS_ABC-Transporter"/>
</dbReference>
<dbReference type="PANTHER" id="PTHR43077">
    <property type="entry name" value="TRANSPORT PERMEASE YVFS-RELATED"/>
    <property type="match status" value="1"/>
</dbReference>
<evidence type="ECO:0000256" key="1">
    <source>
        <dbReference type="ARBA" id="ARBA00004141"/>
    </source>
</evidence>
<reference evidence="7" key="1">
    <citation type="journal article" date="2013" name="Environ. Microbiol.">
        <title>Microbiota from the distal guts of lean and obese adolescents exhibit partial functional redundancy besides clear differences in community structure.</title>
        <authorList>
            <person name="Ferrer M."/>
            <person name="Ruiz A."/>
            <person name="Lanza F."/>
            <person name="Haange S.B."/>
            <person name="Oberbach A."/>
            <person name="Till H."/>
            <person name="Bargiela R."/>
            <person name="Campoy C."/>
            <person name="Segura M.T."/>
            <person name="Richter M."/>
            <person name="von Bergen M."/>
            <person name="Seifert J."/>
            <person name="Suarez A."/>
        </authorList>
    </citation>
    <scope>NUCLEOTIDE SEQUENCE</scope>
</reference>
<feature type="transmembrane region" description="Helical" evidence="5">
    <location>
        <begin position="62"/>
        <end position="80"/>
    </location>
</feature>
<keyword evidence="3 5" id="KW-1133">Transmembrane helix</keyword>
<feature type="transmembrane region" description="Helical" evidence="5">
    <location>
        <begin position="32"/>
        <end position="56"/>
    </location>
</feature>
<feature type="transmembrane region" description="Helical" evidence="5">
    <location>
        <begin position="116"/>
        <end position="137"/>
    </location>
</feature>
<dbReference type="PANTHER" id="PTHR43077:SF10">
    <property type="entry name" value="TRANSPORT PERMEASE PROTEIN"/>
    <property type="match status" value="1"/>
</dbReference>
<feature type="non-terminal residue" evidence="7">
    <location>
        <position position="1"/>
    </location>
</feature>
<sequence>RYLLFFLIGQAQTLLIVLGNLYYIEIQCQHRFLYWLAAAVASAAFSCFMYSVTFAFGNVGEALAIVVMVIQVAGSGGTFPIEALPQVFQWIYPFLPFQFGMKAFKECIAGMYGVDYWINVGKMTLFLIVALLLGLALEPPFRKLNHMIEKSKEKTGLMI</sequence>
<dbReference type="Pfam" id="PF12698">
    <property type="entry name" value="ABC2_membrane_3"/>
    <property type="match status" value="1"/>
</dbReference>
<dbReference type="InterPro" id="IPR013525">
    <property type="entry name" value="ABC2_TM"/>
</dbReference>
<dbReference type="AlphaFoldDB" id="K1STK2"/>
<dbReference type="NCBIfam" id="TIGR03062">
    <property type="entry name" value="pip_yhgE_Cterm"/>
    <property type="match status" value="1"/>
</dbReference>
<protein>
    <submittedName>
        <fullName evidence="7">Phage infection protein</fullName>
    </submittedName>
</protein>
<dbReference type="GO" id="GO:0140359">
    <property type="term" value="F:ABC-type transporter activity"/>
    <property type="evidence" value="ECO:0007669"/>
    <property type="project" value="InterPro"/>
</dbReference>
<evidence type="ECO:0000256" key="3">
    <source>
        <dbReference type="ARBA" id="ARBA00022989"/>
    </source>
</evidence>
<evidence type="ECO:0000256" key="4">
    <source>
        <dbReference type="ARBA" id="ARBA00023136"/>
    </source>
</evidence>
<gene>
    <name evidence="7" type="ORF">LEA_17833</name>
</gene>
<proteinExistence type="predicted"/>
<evidence type="ECO:0000256" key="5">
    <source>
        <dbReference type="SAM" id="Phobius"/>
    </source>
</evidence>
<keyword evidence="2 5" id="KW-0812">Transmembrane</keyword>
<accession>K1STK2</accession>
<dbReference type="InterPro" id="IPR017501">
    <property type="entry name" value="Phage_infect_YhgE_C"/>
</dbReference>
<dbReference type="GO" id="GO:0016020">
    <property type="term" value="C:membrane"/>
    <property type="evidence" value="ECO:0007669"/>
    <property type="project" value="UniProtKB-SubCell"/>
</dbReference>
<comment type="caution">
    <text evidence="7">The sequence shown here is derived from an EMBL/GenBank/DDBJ whole genome shotgun (WGS) entry which is preliminary data.</text>
</comment>
<name>K1STK2_9ZZZZ</name>
<comment type="subcellular location">
    <subcellularLocation>
        <location evidence="1">Membrane</location>
        <topology evidence="1">Multi-pass membrane protein</topology>
    </subcellularLocation>
</comment>
<feature type="transmembrane region" description="Helical" evidence="5">
    <location>
        <begin position="6"/>
        <end position="25"/>
    </location>
</feature>
<feature type="domain" description="ABC-2 type transporter transmembrane" evidence="6">
    <location>
        <begin position="1"/>
        <end position="135"/>
    </location>
</feature>
<organism evidence="7">
    <name type="scientific">human gut metagenome</name>
    <dbReference type="NCBI Taxonomy" id="408170"/>
    <lineage>
        <taxon>unclassified sequences</taxon>
        <taxon>metagenomes</taxon>
        <taxon>organismal metagenomes</taxon>
    </lineage>
</organism>
<evidence type="ECO:0000259" key="6">
    <source>
        <dbReference type="Pfam" id="PF12698"/>
    </source>
</evidence>